<dbReference type="EMBL" id="CASHTH010002076">
    <property type="protein sequence ID" value="CAI8024454.1"/>
    <property type="molecule type" value="Genomic_DNA"/>
</dbReference>
<reference evidence="11" key="1">
    <citation type="submission" date="2023-03" db="EMBL/GenBank/DDBJ databases">
        <authorList>
            <person name="Steffen K."/>
            <person name="Cardenas P."/>
        </authorList>
    </citation>
    <scope>NUCLEOTIDE SEQUENCE</scope>
</reference>
<evidence type="ECO:0000313" key="11">
    <source>
        <dbReference type="EMBL" id="CAI8024454.1"/>
    </source>
</evidence>
<dbReference type="InterPro" id="IPR037239">
    <property type="entry name" value="OSBP_sf"/>
</dbReference>
<sequence>MAYPEHFRGWLLKWTNYIKGYQKRWFVLSNGLLSYYRAQEEMAHTCRGTVNLSGAFIDNIDSTNFVITNGPQNSHSPLALFSEQNSCEICRPVYYLRASSEVERQRWVTALTLAKAKAVKDLESESDGEGEMVVVREVGGGERGRDEGMTQLRKKMKELSAAHDVIVRNSQVLLKQITTEVEGSGSGHLDPTLKENLSLFRLIADAMVKASEGYLLQARSVEKRWRRDMQSERDLRLRLQENMETMANQIHGLENDAKRSVGGGGRGHRSASQGSREVVLSPSAATDTGRGESVQERGRDTCVGGEEGERGGEGEEEMFFDAHEISAEEWAKATRAEFTSQSSTGSGRIEGPMSGADDRPPFNETSMEDVGTFSKVPQSFHDRLDATLPIRRTTIPPKPNVSFNLWSFVKNSVGKDLTKLPMPVSINQPLSFLQRMVEDLVYADSLSAAVAGEGTLEELTHVAAFACSVYAQTSSNAITKPFNPLLGETFECDRRAESGWRCLLEQVSHHPPMFAMHVEHKDWTLWEEYTVASKFRGKYVACYPIGITHLIFHRNGSHYTWTKVVTTVHNIIIGNMWIDQSGPMKVTNHKTGEEAVLNFHAYAYFTRERQRKVSHAYSHQLRVENLPLAGDWPGSEAMYGFSEFACGLNEPEEGVAPTDSRLRPDQRIMEKGDFDTANNEKLRLEEKQRAKRREREEAVARAAAAAADGDHEEATRLERVATYSPLWFRKEFDSVTNSMMHMYRGGYWEGKNGGWRGAEFPDIF</sequence>
<dbReference type="CDD" id="cd13284">
    <property type="entry name" value="PH_OSBP_ORP4"/>
    <property type="match status" value="1"/>
</dbReference>
<evidence type="ECO:0000256" key="6">
    <source>
        <dbReference type="RuleBase" id="RU003844"/>
    </source>
</evidence>
<keyword evidence="5" id="KW-0446">Lipid-binding</keyword>
<dbReference type="InterPro" id="IPR018494">
    <property type="entry name" value="Oxysterol-bd_CS"/>
</dbReference>
<comment type="similarity">
    <text evidence="1 6">Belongs to the OSBP family.</text>
</comment>
<accession>A0AA35S7Q3</accession>
<keyword evidence="12" id="KW-1185">Reference proteome</keyword>
<evidence type="ECO:0000256" key="3">
    <source>
        <dbReference type="ARBA" id="ARBA00022553"/>
    </source>
</evidence>
<evidence type="ECO:0000256" key="4">
    <source>
        <dbReference type="ARBA" id="ARBA00023055"/>
    </source>
</evidence>
<dbReference type="Proteomes" id="UP001174909">
    <property type="component" value="Unassembled WGS sequence"/>
</dbReference>
<dbReference type="SMART" id="SM00233">
    <property type="entry name" value="PH"/>
    <property type="match status" value="1"/>
</dbReference>
<feature type="domain" description="PH" evidence="10">
    <location>
        <begin position="4"/>
        <end position="116"/>
    </location>
</feature>
<dbReference type="Gene3D" id="2.40.160.120">
    <property type="match status" value="1"/>
</dbReference>
<evidence type="ECO:0000256" key="9">
    <source>
        <dbReference type="SAM" id="MobiDB-lite"/>
    </source>
</evidence>
<dbReference type="PROSITE" id="PS01013">
    <property type="entry name" value="OSBP"/>
    <property type="match status" value="1"/>
</dbReference>
<keyword evidence="4 7" id="KW-0445">Lipid transport</keyword>
<dbReference type="FunFam" id="2.40.160.120:FF:000001">
    <property type="entry name" value="Oxysterol-binding protein"/>
    <property type="match status" value="1"/>
</dbReference>
<feature type="region of interest" description="Disordered" evidence="9">
    <location>
        <begin position="336"/>
        <end position="364"/>
    </location>
</feature>
<comment type="caution">
    <text evidence="11">The sequence shown here is derived from an EMBL/GenBank/DDBJ whole genome shotgun (WGS) entry which is preliminary data.</text>
</comment>
<protein>
    <recommendedName>
        <fullName evidence="7">Oxysterol-binding protein</fullName>
    </recommendedName>
</protein>
<keyword evidence="8" id="KW-0175">Coiled coil</keyword>
<feature type="coiled-coil region" evidence="8">
    <location>
        <begin position="674"/>
        <end position="701"/>
    </location>
</feature>
<dbReference type="GO" id="GO:0005886">
    <property type="term" value="C:plasma membrane"/>
    <property type="evidence" value="ECO:0007669"/>
    <property type="project" value="TreeGrafter"/>
</dbReference>
<gene>
    <name evidence="11" type="ORF">GBAR_LOCUS14191</name>
</gene>
<evidence type="ECO:0000256" key="8">
    <source>
        <dbReference type="SAM" id="Coils"/>
    </source>
</evidence>
<dbReference type="GO" id="GO:0032934">
    <property type="term" value="F:sterol binding"/>
    <property type="evidence" value="ECO:0007669"/>
    <property type="project" value="TreeGrafter"/>
</dbReference>
<dbReference type="InterPro" id="IPR000648">
    <property type="entry name" value="Oxysterol-bd"/>
</dbReference>
<proteinExistence type="inferred from homology"/>
<dbReference type="AlphaFoldDB" id="A0AA35S7Q3"/>
<dbReference type="Pfam" id="PF00169">
    <property type="entry name" value="PH"/>
    <property type="match status" value="1"/>
</dbReference>
<evidence type="ECO:0000256" key="5">
    <source>
        <dbReference type="ARBA" id="ARBA00023121"/>
    </source>
</evidence>
<evidence type="ECO:0000256" key="2">
    <source>
        <dbReference type="ARBA" id="ARBA00022448"/>
    </source>
</evidence>
<dbReference type="SUPFAM" id="SSF144000">
    <property type="entry name" value="Oxysterol-binding protein-like"/>
    <property type="match status" value="1"/>
</dbReference>
<dbReference type="InterPro" id="IPR001849">
    <property type="entry name" value="PH_domain"/>
</dbReference>
<dbReference type="GO" id="GO:0005829">
    <property type="term" value="C:cytosol"/>
    <property type="evidence" value="ECO:0007669"/>
    <property type="project" value="TreeGrafter"/>
</dbReference>
<dbReference type="PANTHER" id="PTHR10972:SF205">
    <property type="entry name" value="OXYSTEROL-BINDING PROTEIN 1"/>
    <property type="match status" value="1"/>
</dbReference>
<keyword evidence="3" id="KW-0597">Phosphoprotein</keyword>
<evidence type="ECO:0000313" key="12">
    <source>
        <dbReference type="Proteomes" id="UP001174909"/>
    </source>
</evidence>
<evidence type="ECO:0000259" key="10">
    <source>
        <dbReference type="PROSITE" id="PS50003"/>
    </source>
</evidence>
<dbReference type="GO" id="GO:0097038">
    <property type="term" value="C:perinuclear endoplasmic reticulum"/>
    <property type="evidence" value="ECO:0007669"/>
    <property type="project" value="TreeGrafter"/>
</dbReference>
<keyword evidence="2 7" id="KW-0813">Transport</keyword>
<feature type="compositionally biased region" description="Basic and acidic residues" evidence="9">
    <location>
        <begin position="289"/>
        <end position="300"/>
    </location>
</feature>
<dbReference type="Gene3D" id="2.30.29.30">
    <property type="entry name" value="Pleckstrin-homology domain (PH domain)/Phosphotyrosine-binding domain (PTB)"/>
    <property type="match status" value="1"/>
</dbReference>
<evidence type="ECO:0000256" key="7">
    <source>
        <dbReference type="RuleBase" id="RU003845"/>
    </source>
</evidence>
<evidence type="ECO:0000256" key="1">
    <source>
        <dbReference type="ARBA" id="ARBA00008842"/>
    </source>
</evidence>
<feature type="region of interest" description="Disordered" evidence="9">
    <location>
        <begin position="253"/>
        <end position="313"/>
    </location>
</feature>
<organism evidence="11 12">
    <name type="scientific">Geodia barretti</name>
    <name type="common">Barrett's horny sponge</name>
    <dbReference type="NCBI Taxonomy" id="519541"/>
    <lineage>
        <taxon>Eukaryota</taxon>
        <taxon>Metazoa</taxon>
        <taxon>Porifera</taxon>
        <taxon>Demospongiae</taxon>
        <taxon>Heteroscleromorpha</taxon>
        <taxon>Tetractinellida</taxon>
        <taxon>Astrophorina</taxon>
        <taxon>Geodiidae</taxon>
        <taxon>Geodia</taxon>
    </lineage>
</organism>
<dbReference type="InterPro" id="IPR011993">
    <property type="entry name" value="PH-like_dom_sf"/>
</dbReference>
<name>A0AA35S7Q3_GEOBA</name>
<dbReference type="SUPFAM" id="SSF50729">
    <property type="entry name" value="PH domain-like"/>
    <property type="match status" value="1"/>
</dbReference>
<dbReference type="PANTHER" id="PTHR10972">
    <property type="entry name" value="OXYSTEROL-BINDING PROTEIN-RELATED"/>
    <property type="match status" value="1"/>
</dbReference>
<feature type="compositionally biased region" description="Polar residues" evidence="9">
    <location>
        <begin position="337"/>
        <end position="346"/>
    </location>
</feature>
<dbReference type="PROSITE" id="PS50003">
    <property type="entry name" value="PH_DOMAIN"/>
    <property type="match status" value="1"/>
</dbReference>
<dbReference type="Pfam" id="PF01237">
    <property type="entry name" value="Oxysterol_BP"/>
    <property type="match status" value="1"/>
</dbReference>
<dbReference type="GO" id="GO:0120009">
    <property type="term" value="P:intermembrane lipid transfer"/>
    <property type="evidence" value="ECO:0007669"/>
    <property type="project" value="UniProtKB-ARBA"/>
</dbReference>